<organism evidence="10 11">
    <name type="scientific">Pelagibacterium flavum</name>
    <dbReference type="NCBI Taxonomy" id="2984530"/>
    <lineage>
        <taxon>Bacteria</taxon>
        <taxon>Pseudomonadati</taxon>
        <taxon>Pseudomonadota</taxon>
        <taxon>Alphaproteobacteria</taxon>
        <taxon>Hyphomicrobiales</taxon>
        <taxon>Devosiaceae</taxon>
        <taxon>Pelagibacterium</taxon>
    </lineage>
</organism>
<evidence type="ECO:0000256" key="2">
    <source>
        <dbReference type="ARBA" id="ARBA00008520"/>
    </source>
</evidence>
<evidence type="ECO:0000313" key="10">
    <source>
        <dbReference type="EMBL" id="UYQ71785.1"/>
    </source>
</evidence>
<dbReference type="SUPFAM" id="SSF53850">
    <property type="entry name" value="Periplasmic binding protein-like II"/>
    <property type="match status" value="1"/>
</dbReference>
<keyword evidence="6" id="KW-0472">Membrane</keyword>
<dbReference type="RefSeq" id="WP_264225433.1">
    <property type="nucleotide sequence ID" value="NZ_CP107716.1"/>
</dbReference>
<keyword evidence="4 9" id="KW-0732">Signal</keyword>
<keyword evidence="8" id="KW-0449">Lipoprotein</keyword>
<feature type="chain" id="PRO_5045858287" evidence="9">
    <location>
        <begin position="26"/>
        <end position="465"/>
    </location>
</feature>
<protein>
    <submittedName>
        <fullName evidence="10">Extracellular solute-binding protein</fullName>
    </submittedName>
</protein>
<proteinExistence type="inferred from homology"/>
<keyword evidence="7" id="KW-0564">Palmitate</keyword>
<evidence type="ECO:0000256" key="3">
    <source>
        <dbReference type="ARBA" id="ARBA00022475"/>
    </source>
</evidence>
<feature type="signal peptide" evidence="9">
    <location>
        <begin position="1"/>
        <end position="25"/>
    </location>
</feature>
<dbReference type="EMBL" id="CP107716">
    <property type="protein sequence ID" value="UYQ71785.1"/>
    <property type="molecule type" value="Genomic_DNA"/>
</dbReference>
<sequence length="465" mass="51429">MLARHLMTTVAAVAATLSLGGGVLAQDTPTVTIIAHENPGDAELFERIEAGMAEAGTPVNIELVGLPSSGYADALSLRLLSGEIPDIIYFQGADAEFANQGILEDLRPWIEQSSYIKDAMWPHNEARMENYPYLLYIFPARTKSPVMRSDWLEQSGLEAPTNLDEWTAFLTEMSQSDFDGNGQMDTYGILAPDNTAELDAIFNQSFGVSSTWLEDGNGEWIHSRVSDAERDKLAYYQMLYAEGILDPEYVTSNWEVKEDKFYSGRVAVIMGTAGPVVEIYRTKMAEANPGADLALLDPPDGLEAVNVAKEDRGYAIHAMSENKEAAFAVLDFLASPEGQFIDRMGVEGEHYTRNGDTFEVLPAMGGWYPRFWTANPDYWTPPVPLLSDVAQGSLEQGAEYFVADNAFVWPADLAPSVDAAEQYYRTSVFRFVSGEWSMDQWDQYVDGWYAAGGQAMTDHARTVLP</sequence>
<dbReference type="Proteomes" id="UP001163882">
    <property type="component" value="Chromosome"/>
</dbReference>
<accession>A0ABY6IMH5</accession>
<comment type="similarity">
    <text evidence="2">Belongs to the bacterial solute-binding protein 1 family.</text>
</comment>
<dbReference type="InterPro" id="IPR050490">
    <property type="entry name" value="Bact_solute-bd_prot1"/>
</dbReference>
<evidence type="ECO:0000256" key="6">
    <source>
        <dbReference type="ARBA" id="ARBA00023136"/>
    </source>
</evidence>
<keyword evidence="3" id="KW-1003">Cell membrane</keyword>
<evidence type="ECO:0000256" key="9">
    <source>
        <dbReference type="SAM" id="SignalP"/>
    </source>
</evidence>
<evidence type="ECO:0000256" key="8">
    <source>
        <dbReference type="ARBA" id="ARBA00023288"/>
    </source>
</evidence>
<evidence type="ECO:0000256" key="7">
    <source>
        <dbReference type="ARBA" id="ARBA00023139"/>
    </source>
</evidence>
<comment type="subcellular location">
    <subcellularLocation>
        <location evidence="1">Periplasm</location>
    </subcellularLocation>
</comment>
<evidence type="ECO:0000256" key="1">
    <source>
        <dbReference type="ARBA" id="ARBA00004418"/>
    </source>
</evidence>
<evidence type="ECO:0000256" key="5">
    <source>
        <dbReference type="ARBA" id="ARBA00022764"/>
    </source>
</evidence>
<dbReference type="PANTHER" id="PTHR43649:SF33">
    <property type="entry name" value="POLYGALACTURONAN_RHAMNOGALACTURONAN-BINDING PROTEIN YTCQ"/>
    <property type="match status" value="1"/>
</dbReference>
<gene>
    <name evidence="10" type="ORF">OF122_17345</name>
</gene>
<dbReference type="Pfam" id="PF01547">
    <property type="entry name" value="SBP_bac_1"/>
    <property type="match status" value="1"/>
</dbReference>
<evidence type="ECO:0000313" key="11">
    <source>
        <dbReference type="Proteomes" id="UP001163882"/>
    </source>
</evidence>
<keyword evidence="5" id="KW-0574">Periplasm</keyword>
<name>A0ABY6IMH5_9HYPH</name>
<evidence type="ECO:0000256" key="4">
    <source>
        <dbReference type="ARBA" id="ARBA00022729"/>
    </source>
</evidence>
<keyword evidence="11" id="KW-1185">Reference proteome</keyword>
<dbReference type="PANTHER" id="PTHR43649">
    <property type="entry name" value="ARABINOSE-BINDING PROTEIN-RELATED"/>
    <property type="match status" value="1"/>
</dbReference>
<dbReference type="InterPro" id="IPR006059">
    <property type="entry name" value="SBP"/>
</dbReference>
<reference evidence="10" key="1">
    <citation type="submission" date="2022-10" db="EMBL/GenBank/DDBJ databases">
        <title>YIM 151497 complete genome.</title>
        <authorList>
            <person name="Chen X."/>
        </authorList>
    </citation>
    <scope>NUCLEOTIDE SEQUENCE</scope>
    <source>
        <strain evidence="10">YIM 151497</strain>
    </source>
</reference>
<dbReference type="Gene3D" id="3.40.190.10">
    <property type="entry name" value="Periplasmic binding protein-like II"/>
    <property type="match status" value="2"/>
</dbReference>